<feature type="region of interest" description="Disordered" evidence="1">
    <location>
        <begin position="1"/>
        <end position="25"/>
    </location>
</feature>
<dbReference type="Proteomes" id="UP000823399">
    <property type="component" value="Unassembled WGS sequence"/>
</dbReference>
<evidence type="ECO:0000256" key="1">
    <source>
        <dbReference type="SAM" id="MobiDB-lite"/>
    </source>
</evidence>
<sequence>MTLGAQQCLSVRLSPSPPSKPHSMSYLTAVRSSVKRTLGAPSRYASARCANKADTLSSRRYGDGRRYTSTMHDNDPETLEREKRRNLSGTQFETSADDAPGWNEDLASESEAHVKADRSSVTFNDLQRKTIDFVNAKHQADERMDHREASYLKDEVTGPLGTARVGEFEGVVGAGDLGTDQEGTDIDPNGRTIKRHVVYEETIEVVREPCPTESEADVKADRGEYS</sequence>
<dbReference type="AlphaFoldDB" id="A0A9P7EXE9"/>
<feature type="compositionally biased region" description="Basic and acidic residues" evidence="1">
    <location>
        <begin position="60"/>
        <end position="85"/>
    </location>
</feature>
<keyword evidence="3" id="KW-1185">Reference proteome</keyword>
<gene>
    <name evidence="2" type="ORF">F5147DRAFT_717052</name>
</gene>
<proteinExistence type="predicted"/>
<dbReference type="OrthoDB" id="529205at2759"/>
<dbReference type="GeneID" id="64700895"/>
<feature type="region of interest" description="Disordered" evidence="1">
    <location>
        <begin position="57"/>
        <end position="102"/>
    </location>
</feature>
<reference evidence="2" key="1">
    <citation type="journal article" date="2020" name="New Phytol.">
        <title>Comparative genomics reveals dynamic genome evolution in host specialist ectomycorrhizal fungi.</title>
        <authorList>
            <person name="Lofgren L.A."/>
            <person name="Nguyen N.H."/>
            <person name="Vilgalys R."/>
            <person name="Ruytinx J."/>
            <person name="Liao H.L."/>
            <person name="Branco S."/>
            <person name="Kuo A."/>
            <person name="LaButti K."/>
            <person name="Lipzen A."/>
            <person name="Andreopoulos W."/>
            <person name="Pangilinan J."/>
            <person name="Riley R."/>
            <person name="Hundley H."/>
            <person name="Na H."/>
            <person name="Barry K."/>
            <person name="Grigoriev I.V."/>
            <person name="Stajich J.E."/>
            <person name="Kennedy P.G."/>
        </authorList>
    </citation>
    <scope>NUCLEOTIDE SEQUENCE</scope>
    <source>
        <strain evidence="2">FC423</strain>
    </source>
</reference>
<feature type="compositionally biased region" description="Basic and acidic residues" evidence="1">
    <location>
        <begin position="216"/>
        <end position="226"/>
    </location>
</feature>
<protein>
    <submittedName>
        <fullName evidence="2">Uncharacterized protein</fullName>
    </submittedName>
</protein>
<evidence type="ECO:0000313" key="2">
    <source>
        <dbReference type="EMBL" id="KAG2096088.1"/>
    </source>
</evidence>
<organism evidence="2 3">
    <name type="scientific">Suillus discolor</name>
    <dbReference type="NCBI Taxonomy" id="1912936"/>
    <lineage>
        <taxon>Eukaryota</taxon>
        <taxon>Fungi</taxon>
        <taxon>Dikarya</taxon>
        <taxon>Basidiomycota</taxon>
        <taxon>Agaricomycotina</taxon>
        <taxon>Agaricomycetes</taxon>
        <taxon>Agaricomycetidae</taxon>
        <taxon>Boletales</taxon>
        <taxon>Suillineae</taxon>
        <taxon>Suillaceae</taxon>
        <taxon>Suillus</taxon>
    </lineage>
</organism>
<accession>A0A9P7EXE9</accession>
<feature type="region of interest" description="Disordered" evidence="1">
    <location>
        <begin position="173"/>
        <end position="193"/>
    </location>
</feature>
<comment type="caution">
    <text evidence="2">The sequence shown here is derived from an EMBL/GenBank/DDBJ whole genome shotgun (WGS) entry which is preliminary data.</text>
</comment>
<feature type="region of interest" description="Disordered" evidence="1">
    <location>
        <begin position="206"/>
        <end position="226"/>
    </location>
</feature>
<evidence type="ECO:0000313" key="3">
    <source>
        <dbReference type="Proteomes" id="UP000823399"/>
    </source>
</evidence>
<dbReference type="EMBL" id="JABBWM010000071">
    <property type="protein sequence ID" value="KAG2096088.1"/>
    <property type="molecule type" value="Genomic_DNA"/>
</dbReference>
<name>A0A9P7EXE9_9AGAM</name>
<dbReference type="RefSeq" id="XP_041288095.1">
    <property type="nucleotide sequence ID" value="XM_041438636.1"/>
</dbReference>